<gene>
    <name evidence="3" type="ORF">B0I29_122102</name>
</gene>
<dbReference type="EMBL" id="QLMJ01000022">
    <property type="protein sequence ID" value="RAK27719.1"/>
    <property type="molecule type" value="Genomic_DNA"/>
</dbReference>
<proteinExistence type="predicted"/>
<evidence type="ECO:0000256" key="1">
    <source>
        <dbReference type="SAM" id="SignalP"/>
    </source>
</evidence>
<dbReference type="Gene3D" id="3.40.50.1820">
    <property type="entry name" value="alpha/beta hydrolase"/>
    <property type="match status" value="1"/>
</dbReference>
<protein>
    <submittedName>
        <fullName evidence="3">Pimeloyl-ACP methyl ester carboxylesterase</fullName>
    </submittedName>
</protein>
<evidence type="ECO:0000259" key="2">
    <source>
        <dbReference type="Pfam" id="PF12697"/>
    </source>
</evidence>
<dbReference type="RefSeq" id="WP_111653817.1">
    <property type="nucleotide sequence ID" value="NZ_JACHWI010000008.1"/>
</dbReference>
<keyword evidence="1" id="KW-0732">Signal</keyword>
<dbReference type="PANTHER" id="PTHR37017">
    <property type="entry name" value="AB HYDROLASE-1 DOMAIN-CONTAINING PROTEIN-RELATED"/>
    <property type="match status" value="1"/>
</dbReference>
<dbReference type="SUPFAM" id="SSF53474">
    <property type="entry name" value="alpha/beta-Hydrolases"/>
    <property type="match status" value="1"/>
</dbReference>
<comment type="caution">
    <text evidence="3">The sequence shown here is derived from an EMBL/GenBank/DDBJ whole genome shotgun (WGS) entry which is preliminary data.</text>
</comment>
<sequence>MRNSWKPLALAGVVAASVLALLPVGASASTTAGTAGTTGTSGSKPVTVKPTVVLVHGAWADASGWSDVTARLQAKGYPVVAPPNLLRSLDEDSDYLKSFLSTISGPIVLVGHSYGGAVITNAATGNANVKSLVYISAYAPDQGETIAQAGALAGGDNSVLVSHLIQRAYPNSTGAVDTTVDPAWFPKLFAADAPLSKTKLMATQQRPLSSAAFTDKTGVPAWKSITSYYLVSLDDKTIPPVAEKAMAARAAKGRTVEIHSSHAAMVAHPDAVTNLILRAARS</sequence>
<name>A0A327Z1S0_9ACTN</name>
<accession>A0A327Z1S0</accession>
<feature type="domain" description="AB hydrolase-1" evidence="2">
    <location>
        <begin position="52"/>
        <end position="272"/>
    </location>
</feature>
<evidence type="ECO:0000313" key="4">
    <source>
        <dbReference type="Proteomes" id="UP000249341"/>
    </source>
</evidence>
<dbReference type="AlphaFoldDB" id="A0A327Z1S0"/>
<dbReference type="OrthoDB" id="9135783at2"/>
<feature type="signal peptide" evidence="1">
    <location>
        <begin position="1"/>
        <end position="28"/>
    </location>
</feature>
<reference evidence="3 4" key="1">
    <citation type="submission" date="2018-06" db="EMBL/GenBank/DDBJ databases">
        <title>Genomic Encyclopedia of Type Strains, Phase III (KMG-III): the genomes of soil and plant-associated and newly described type strains.</title>
        <authorList>
            <person name="Whitman W."/>
        </authorList>
    </citation>
    <scope>NUCLEOTIDE SEQUENCE [LARGE SCALE GENOMIC DNA]</scope>
    <source>
        <strain evidence="3 4">CGMCC 4.7090</strain>
    </source>
</reference>
<dbReference type="InterPro" id="IPR000073">
    <property type="entry name" value="AB_hydrolase_1"/>
</dbReference>
<dbReference type="InterPro" id="IPR052897">
    <property type="entry name" value="Sec-Metab_Biosynth_Hydrolase"/>
</dbReference>
<dbReference type="InterPro" id="IPR029058">
    <property type="entry name" value="AB_hydrolase_fold"/>
</dbReference>
<dbReference type="PANTHER" id="PTHR37017:SF11">
    <property type="entry name" value="ESTERASE_LIPASE_THIOESTERASE DOMAIN-CONTAINING PROTEIN"/>
    <property type="match status" value="1"/>
</dbReference>
<organism evidence="3 4">
    <name type="scientific">Actinoplanes lutulentus</name>
    <dbReference type="NCBI Taxonomy" id="1287878"/>
    <lineage>
        <taxon>Bacteria</taxon>
        <taxon>Bacillati</taxon>
        <taxon>Actinomycetota</taxon>
        <taxon>Actinomycetes</taxon>
        <taxon>Micromonosporales</taxon>
        <taxon>Micromonosporaceae</taxon>
        <taxon>Actinoplanes</taxon>
    </lineage>
</organism>
<keyword evidence="4" id="KW-1185">Reference proteome</keyword>
<dbReference type="Pfam" id="PF12697">
    <property type="entry name" value="Abhydrolase_6"/>
    <property type="match status" value="1"/>
</dbReference>
<dbReference type="GO" id="GO:0003824">
    <property type="term" value="F:catalytic activity"/>
    <property type="evidence" value="ECO:0007669"/>
    <property type="project" value="UniProtKB-ARBA"/>
</dbReference>
<dbReference type="Proteomes" id="UP000249341">
    <property type="component" value="Unassembled WGS sequence"/>
</dbReference>
<feature type="chain" id="PRO_5016349288" evidence="1">
    <location>
        <begin position="29"/>
        <end position="282"/>
    </location>
</feature>
<evidence type="ECO:0000313" key="3">
    <source>
        <dbReference type="EMBL" id="RAK27719.1"/>
    </source>
</evidence>